<dbReference type="Proteomes" id="UP000050761">
    <property type="component" value="Unassembled WGS sequence"/>
</dbReference>
<proteinExistence type="predicted"/>
<dbReference type="WBParaSite" id="HPBE_0001634601-mRNA-1">
    <property type="protein sequence ID" value="HPBE_0001634601-mRNA-1"/>
    <property type="gene ID" value="HPBE_0001634601"/>
</dbReference>
<dbReference type="AlphaFoldDB" id="A0A183G4B5"/>
<gene>
    <name evidence="1" type="ORF">HPBE_LOCUS16345</name>
</gene>
<keyword evidence="2" id="KW-1185">Reference proteome</keyword>
<evidence type="ECO:0000313" key="1">
    <source>
        <dbReference type="EMBL" id="VDP05635.1"/>
    </source>
</evidence>
<name>A0A183G4B5_HELPZ</name>
<protein>
    <submittedName>
        <fullName evidence="1 3">Uncharacterized protein</fullName>
    </submittedName>
</protein>
<reference evidence="3" key="2">
    <citation type="submission" date="2019-09" db="UniProtKB">
        <authorList>
            <consortium name="WormBaseParasite"/>
        </authorList>
    </citation>
    <scope>IDENTIFICATION</scope>
</reference>
<accession>A0A183G4B5</accession>
<evidence type="ECO:0000313" key="2">
    <source>
        <dbReference type="Proteomes" id="UP000050761"/>
    </source>
</evidence>
<sequence length="210" mass="23387">MLWGDRIIRHDLRVCDNTSVAILDKDKVYLTLGAPTMDTLTIGFTRPVTETTMTAVPVFHGTYVPSKVTSNYDGIFRRYFCCLLIKQTLKPIVGLIEAASLRSIRKEEVIESLLSGDNDLHQSIVKAFDTSNRVTKSLGDDYSDTTAGPELPHRTVLKPHPMSLDLRQDHLVSCTSSSLQCFNQLARAARQRTHIQHCHSGPAYVTGLSD</sequence>
<accession>A0A3P8BFT8</accession>
<dbReference type="EMBL" id="UZAH01029366">
    <property type="protein sequence ID" value="VDP05635.1"/>
    <property type="molecule type" value="Genomic_DNA"/>
</dbReference>
<reference evidence="1 2" key="1">
    <citation type="submission" date="2018-11" db="EMBL/GenBank/DDBJ databases">
        <authorList>
            <consortium name="Pathogen Informatics"/>
        </authorList>
    </citation>
    <scope>NUCLEOTIDE SEQUENCE [LARGE SCALE GENOMIC DNA]</scope>
</reference>
<organism evidence="2 3">
    <name type="scientific">Heligmosomoides polygyrus</name>
    <name type="common">Parasitic roundworm</name>
    <dbReference type="NCBI Taxonomy" id="6339"/>
    <lineage>
        <taxon>Eukaryota</taxon>
        <taxon>Metazoa</taxon>
        <taxon>Ecdysozoa</taxon>
        <taxon>Nematoda</taxon>
        <taxon>Chromadorea</taxon>
        <taxon>Rhabditida</taxon>
        <taxon>Rhabditina</taxon>
        <taxon>Rhabditomorpha</taxon>
        <taxon>Strongyloidea</taxon>
        <taxon>Heligmosomidae</taxon>
        <taxon>Heligmosomoides</taxon>
    </lineage>
</organism>
<evidence type="ECO:0000313" key="3">
    <source>
        <dbReference type="WBParaSite" id="HPBE_0001634601-mRNA-1"/>
    </source>
</evidence>